<evidence type="ECO:0000313" key="3">
    <source>
        <dbReference type="Proteomes" id="UP000207598"/>
    </source>
</evidence>
<keyword evidence="3" id="KW-1185">Reference proteome</keyword>
<name>A0A238K1M7_9RHOB</name>
<keyword evidence="1" id="KW-0732">Signal</keyword>
<evidence type="ECO:0000313" key="2">
    <source>
        <dbReference type="EMBL" id="SMX36785.1"/>
    </source>
</evidence>
<dbReference type="Proteomes" id="UP000207598">
    <property type="component" value="Unassembled WGS sequence"/>
</dbReference>
<dbReference type="EMBL" id="FXYF01000002">
    <property type="protein sequence ID" value="SMX36785.1"/>
    <property type="molecule type" value="Genomic_DNA"/>
</dbReference>
<gene>
    <name evidence="2" type="ORF">MAA8898_01043</name>
</gene>
<dbReference type="AlphaFoldDB" id="A0A238K1M7"/>
<feature type="chain" id="PRO_5012172712" evidence="1">
    <location>
        <begin position="21"/>
        <end position="140"/>
    </location>
</feature>
<reference evidence="2 3" key="1">
    <citation type="submission" date="2017-05" db="EMBL/GenBank/DDBJ databases">
        <authorList>
            <person name="Song R."/>
            <person name="Chenine A.L."/>
            <person name="Ruprecht R.M."/>
        </authorList>
    </citation>
    <scope>NUCLEOTIDE SEQUENCE [LARGE SCALE GENOMIC DNA]</scope>
    <source>
        <strain evidence="2 3">CECT 8898</strain>
    </source>
</reference>
<dbReference type="RefSeq" id="WP_094019896.1">
    <property type="nucleotide sequence ID" value="NZ_FXYF01000002.1"/>
</dbReference>
<feature type="signal peptide" evidence="1">
    <location>
        <begin position="1"/>
        <end position="20"/>
    </location>
</feature>
<proteinExistence type="predicted"/>
<organism evidence="2 3">
    <name type="scientific">Maliponia aquimaris</name>
    <dbReference type="NCBI Taxonomy" id="1673631"/>
    <lineage>
        <taxon>Bacteria</taxon>
        <taxon>Pseudomonadati</taxon>
        <taxon>Pseudomonadota</taxon>
        <taxon>Alphaproteobacteria</taxon>
        <taxon>Rhodobacterales</taxon>
        <taxon>Paracoccaceae</taxon>
        <taxon>Maliponia</taxon>
    </lineage>
</organism>
<protein>
    <submittedName>
        <fullName evidence="2">Uncharacterized protein</fullName>
    </submittedName>
</protein>
<sequence>MTKALTLILTLIFAASTVNAQTNGGQPVERQGGDWLSGHWGGHVICSDGRAWAIFHHIRSDGRSAESDYYFFGSSRGTAQVDVFSTDTVLIFDPRDSTVYGWQYTREGNALVGTSRGIDCRSRLAAISEKEFRYGTGTAR</sequence>
<evidence type="ECO:0000256" key="1">
    <source>
        <dbReference type="SAM" id="SignalP"/>
    </source>
</evidence>
<accession>A0A238K1M7</accession>